<dbReference type="GO" id="GO:0016020">
    <property type="term" value="C:membrane"/>
    <property type="evidence" value="ECO:0007669"/>
    <property type="project" value="InterPro"/>
</dbReference>
<evidence type="ECO:0000256" key="8">
    <source>
        <dbReference type="PROSITE-ProRule" id="PRU00196"/>
    </source>
</evidence>
<dbReference type="FunFam" id="2.40.10.10:FF:000003">
    <property type="entry name" value="Transmembrane serine protease 3"/>
    <property type="match status" value="1"/>
</dbReference>
<dbReference type="EC" id="3.1.1.29" evidence="1"/>
<keyword evidence="3 9" id="KW-0378">Hydrolase</keyword>
<dbReference type="Pfam" id="PF15494">
    <property type="entry name" value="SRCR_2"/>
    <property type="match status" value="1"/>
</dbReference>
<proteinExistence type="predicted"/>
<dbReference type="SUPFAM" id="SSF50494">
    <property type="entry name" value="Trypsin-like serine proteases"/>
    <property type="match status" value="1"/>
</dbReference>
<dbReference type="PANTHER" id="PTHR24252:SF7">
    <property type="entry name" value="HYALIN"/>
    <property type="match status" value="1"/>
</dbReference>
<dbReference type="PROSITE" id="PS50287">
    <property type="entry name" value="SRCR_2"/>
    <property type="match status" value="1"/>
</dbReference>
<evidence type="ECO:0000256" key="1">
    <source>
        <dbReference type="ARBA" id="ARBA00013260"/>
    </source>
</evidence>
<feature type="compositionally biased region" description="Polar residues" evidence="10">
    <location>
        <begin position="1"/>
        <end position="16"/>
    </location>
</feature>
<evidence type="ECO:0000256" key="10">
    <source>
        <dbReference type="SAM" id="MobiDB-lite"/>
    </source>
</evidence>
<dbReference type="InterPro" id="IPR001254">
    <property type="entry name" value="Trypsin_dom"/>
</dbReference>
<dbReference type="InterPro" id="IPR043504">
    <property type="entry name" value="Peptidase_S1_PA_chymotrypsin"/>
</dbReference>
<evidence type="ECO:0000256" key="7">
    <source>
        <dbReference type="ARBA" id="ARBA00048707"/>
    </source>
</evidence>
<dbReference type="InterPro" id="IPR009003">
    <property type="entry name" value="Peptidase_S1_PA"/>
</dbReference>
<keyword evidence="4 9" id="KW-0720">Serine protease</keyword>
<feature type="domain" description="SRCR" evidence="12">
    <location>
        <begin position="23"/>
        <end position="69"/>
    </location>
</feature>
<evidence type="ECO:0000256" key="2">
    <source>
        <dbReference type="ARBA" id="ARBA00022670"/>
    </source>
</evidence>
<dbReference type="SUPFAM" id="SSF56487">
    <property type="entry name" value="SRCR-like"/>
    <property type="match status" value="1"/>
</dbReference>
<evidence type="ECO:0000256" key="3">
    <source>
        <dbReference type="ARBA" id="ARBA00022801"/>
    </source>
</evidence>
<keyword evidence="2 9" id="KW-0645">Protease</keyword>
<dbReference type="PROSITE" id="PS00134">
    <property type="entry name" value="TRYPSIN_HIS"/>
    <property type="match status" value="1"/>
</dbReference>
<dbReference type="PRINTS" id="PR00722">
    <property type="entry name" value="CHYMOTRYPSIN"/>
</dbReference>
<gene>
    <name evidence="13" type="ORF">HNY73_008291</name>
</gene>
<dbReference type="Gene3D" id="3.40.1490.10">
    <property type="entry name" value="Bit1"/>
    <property type="match status" value="1"/>
</dbReference>
<feature type="region of interest" description="Disordered" evidence="10">
    <location>
        <begin position="1"/>
        <end position="22"/>
    </location>
</feature>
<comment type="catalytic activity">
    <reaction evidence="7">
        <text>an N-acyl-L-alpha-aminoacyl-tRNA + H2O = an N-acyl-L-amino acid + a tRNA + H(+)</text>
        <dbReference type="Rhea" id="RHEA:54448"/>
        <dbReference type="Rhea" id="RHEA-COMP:10123"/>
        <dbReference type="Rhea" id="RHEA-COMP:13883"/>
        <dbReference type="ChEBI" id="CHEBI:15377"/>
        <dbReference type="ChEBI" id="CHEBI:15378"/>
        <dbReference type="ChEBI" id="CHEBI:59874"/>
        <dbReference type="ChEBI" id="CHEBI:78442"/>
        <dbReference type="ChEBI" id="CHEBI:138191"/>
        <dbReference type="EC" id="3.1.1.29"/>
    </reaction>
</comment>
<dbReference type="InterPro" id="IPR023476">
    <property type="entry name" value="Pep_tRNA_hydro_II_dom_sf"/>
</dbReference>
<keyword evidence="6" id="KW-0325">Glycoprotein</keyword>
<reference evidence="13" key="2">
    <citation type="submission" date="2020-06" db="EMBL/GenBank/DDBJ databases">
        <authorList>
            <person name="Sheffer M."/>
        </authorList>
    </citation>
    <scope>NUCLEOTIDE SEQUENCE</scope>
</reference>
<dbReference type="EMBL" id="JABXBU010000015">
    <property type="protein sequence ID" value="KAF8786596.1"/>
    <property type="molecule type" value="Genomic_DNA"/>
</dbReference>
<name>A0A8T0F634_ARGBR</name>
<comment type="caution">
    <text evidence="13">The sequence shown here is derived from an EMBL/GenBank/DDBJ whole genome shotgun (WGS) entry which is preliminary data.</text>
</comment>
<dbReference type="CDD" id="cd02429">
    <property type="entry name" value="PTH2_like"/>
    <property type="match status" value="1"/>
</dbReference>
<evidence type="ECO:0000313" key="13">
    <source>
        <dbReference type="EMBL" id="KAF8786597.1"/>
    </source>
</evidence>
<dbReference type="GO" id="GO:0004252">
    <property type="term" value="F:serine-type endopeptidase activity"/>
    <property type="evidence" value="ECO:0007669"/>
    <property type="project" value="InterPro"/>
</dbReference>
<dbReference type="InterPro" id="IPR002833">
    <property type="entry name" value="PTH2"/>
</dbReference>
<organism evidence="13 14">
    <name type="scientific">Argiope bruennichi</name>
    <name type="common">Wasp spider</name>
    <name type="synonym">Aranea bruennichi</name>
    <dbReference type="NCBI Taxonomy" id="94029"/>
    <lineage>
        <taxon>Eukaryota</taxon>
        <taxon>Metazoa</taxon>
        <taxon>Ecdysozoa</taxon>
        <taxon>Arthropoda</taxon>
        <taxon>Chelicerata</taxon>
        <taxon>Arachnida</taxon>
        <taxon>Araneae</taxon>
        <taxon>Araneomorphae</taxon>
        <taxon>Entelegynae</taxon>
        <taxon>Araneoidea</taxon>
        <taxon>Araneidae</taxon>
        <taxon>Argiope</taxon>
    </lineage>
</organism>
<dbReference type="InterPro" id="IPR033116">
    <property type="entry name" value="TRYPSIN_SER"/>
</dbReference>
<dbReference type="InterPro" id="IPR001314">
    <property type="entry name" value="Peptidase_S1A"/>
</dbReference>
<dbReference type="Gene3D" id="3.10.250.10">
    <property type="entry name" value="SRCR-like domain"/>
    <property type="match status" value="1"/>
</dbReference>
<feature type="domain" description="Peptidase S1" evidence="11">
    <location>
        <begin position="145"/>
        <end position="384"/>
    </location>
</feature>
<evidence type="ECO:0000259" key="11">
    <source>
        <dbReference type="PROSITE" id="PS50240"/>
    </source>
</evidence>
<dbReference type="SMART" id="SM00020">
    <property type="entry name" value="Tryp_SPc"/>
    <property type="match status" value="1"/>
</dbReference>
<protein>
    <recommendedName>
        <fullName evidence="1">peptidyl-tRNA hydrolase</fullName>
        <ecNumber evidence="1">3.1.1.29</ecNumber>
    </recommendedName>
</protein>
<evidence type="ECO:0000259" key="12">
    <source>
        <dbReference type="PROSITE" id="PS50287"/>
    </source>
</evidence>
<evidence type="ECO:0000256" key="6">
    <source>
        <dbReference type="ARBA" id="ARBA00023180"/>
    </source>
</evidence>
<dbReference type="InterPro" id="IPR036772">
    <property type="entry name" value="SRCR-like_dom_sf"/>
</dbReference>
<dbReference type="PANTHER" id="PTHR24252">
    <property type="entry name" value="ACROSIN-RELATED"/>
    <property type="match status" value="1"/>
</dbReference>
<reference evidence="13" key="1">
    <citation type="journal article" date="2020" name="bioRxiv">
        <title>Chromosome-level reference genome of the European wasp spider Argiope bruennichi: a resource for studies on range expansion and evolutionary adaptation.</title>
        <authorList>
            <person name="Sheffer M.M."/>
            <person name="Hoppe A."/>
            <person name="Krehenwinkel H."/>
            <person name="Uhl G."/>
            <person name="Kuss A.W."/>
            <person name="Jensen L."/>
            <person name="Jensen C."/>
            <person name="Gillespie R.G."/>
            <person name="Hoff K.J."/>
            <person name="Prost S."/>
        </authorList>
    </citation>
    <scope>NUCLEOTIDE SEQUENCE</scope>
</reference>
<dbReference type="PROSITE" id="PS00135">
    <property type="entry name" value="TRYPSIN_SER"/>
    <property type="match status" value="1"/>
</dbReference>
<dbReference type="Proteomes" id="UP000807504">
    <property type="component" value="Unassembled WGS sequence"/>
</dbReference>
<dbReference type="InterPro" id="IPR018114">
    <property type="entry name" value="TRYPSIN_HIS"/>
</dbReference>
<comment type="caution">
    <text evidence="8">Lacks conserved residue(s) required for the propagation of feature annotation.</text>
</comment>
<sequence length="515" mass="57590">MSSSEPTKGADDQSNAEAGLNDLRLTGEAERFGEGRLEAYSLITDSWQPVCGDQWDTASMSPRACEMLGYTNVKETRLRDEAFPVDNRVAVGAAGPDVKTQMKSLFSRSHKGCGGDNVYVYLKCQDFECGKSAIAMSGMKPSWRIVGGKESEPGAWPWLVALHGGPDEVFFCGGVLISEWWVLSAAHCAGNQSDPSGWSLKLGMTRRPSHPSFTQRRGVAQIIRHSNFSSVSLYSNDIVLIRLDKYVTFDSFLRPICLPPYNLPVSELQSCTVIGWGKQQHDDEADYQKVIHQVEVPIVNFDTCQEWYSAQEVTISDTMLCAGFAEGQKDACQGDSGGPLVCKTEDHWFVAGVVSWGIKCAQPNLPGIYTNVPLYVEWIEKTTEEAGFPIYKKTTSSSSQIVQYVIVRGDLLKACKWPVGALIAQACHATSAVLHLYYDDVYTQKYLKDLDRMHKVILEAPDESSLWKLSNELETNEIYHKIWIEQPENFPTCIACKPYPKTEVQKYFKQFKLFK</sequence>
<dbReference type="InterPro" id="IPR001190">
    <property type="entry name" value="SRCR"/>
</dbReference>
<evidence type="ECO:0000256" key="4">
    <source>
        <dbReference type="ARBA" id="ARBA00022825"/>
    </source>
</evidence>
<dbReference type="PROSITE" id="PS50240">
    <property type="entry name" value="TRYPSIN_DOM"/>
    <property type="match status" value="1"/>
</dbReference>
<dbReference type="GO" id="GO:0006508">
    <property type="term" value="P:proteolysis"/>
    <property type="evidence" value="ECO:0007669"/>
    <property type="project" value="UniProtKB-KW"/>
</dbReference>
<keyword evidence="5" id="KW-1015">Disulfide bond</keyword>
<dbReference type="Gene3D" id="2.40.10.10">
    <property type="entry name" value="Trypsin-like serine proteases"/>
    <property type="match status" value="1"/>
</dbReference>
<dbReference type="CDD" id="cd00190">
    <property type="entry name" value="Tryp_SPc"/>
    <property type="match status" value="1"/>
</dbReference>
<keyword evidence="14" id="KW-1185">Reference proteome</keyword>
<dbReference type="Pfam" id="PF01981">
    <property type="entry name" value="PTH2"/>
    <property type="match status" value="1"/>
</dbReference>
<evidence type="ECO:0000313" key="14">
    <source>
        <dbReference type="Proteomes" id="UP000807504"/>
    </source>
</evidence>
<evidence type="ECO:0000256" key="5">
    <source>
        <dbReference type="ARBA" id="ARBA00023157"/>
    </source>
</evidence>
<accession>A0A8T0F634</accession>
<dbReference type="SUPFAM" id="SSF102462">
    <property type="entry name" value="Peptidyl-tRNA hydrolase II"/>
    <property type="match status" value="1"/>
</dbReference>
<dbReference type="GO" id="GO:0004045">
    <property type="term" value="F:peptidyl-tRNA hydrolase activity"/>
    <property type="evidence" value="ECO:0007669"/>
    <property type="project" value="UniProtKB-EC"/>
</dbReference>
<evidence type="ECO:0000256" key="9">
    <source>
        <dbReference type="RuleBase" id="RU363034"/>
    </source>
</evidence>
<dbReference type="AlphaFoldDB" id="A0A8T0F634"/>
<dbReference type="Pfam" id="PF00089">
    <property type="entry name" value="Trypsin"/>
    <property type="match status" value="1"/>
</dbReference>
<dbReference type="EMBL" id="JABXBU010000015">
    <property type="protein sequence ID" value="KAF8786597.1"/>
    <property type="molecule type" value="Genomic_DNA"/>
</dbReference>